<keyword evidence="2 4" id="KW-0378">Hydrolase</keyword>
<evidence type="ECO:0000256" key="3">
    <source>
        <dbReference type="ARBA" id="ARBA00023145"/>
    </source>
</evidence>
<gene>
    <name evidence="4" type="ORF">QWZ03_16300</name>
</gene>
<dbReference type="InterPro" id="IPR029055">
    <property type="entry name" value="Ntn_hydrolases_N"/>
</dbReference>
<dbReference type="Proteomes" id="UP001180081">
    <property type="component" value="Unassembled WGS sequence"/>
</dbReference>
<protein>
    <submittedName>
        <fullName evidence="4">Penicillin acylase family protein</fullName>
        <ecNumber evidence="4">3.5.1.-</ecNumber>
    </submittedName>
</protein>
<dbReference type="Gene3D" id="2.30.120.10">
    <property type="match status" value="1"/>
</dbReference>
<dbReference type="Gene3D" id="3.60.20.10">
    <property type="entry name" value="Glutamine Phosphoribosylpyrophosphate, subunit 1, domain 1"/>
    <property type="match status" value="1"/>
</dbReference>
<dbReference type="EMBL" id="JAUFPU010000018">
    <property type="protein sequence ID" value="MDN3578331.1"/>
    <property type="molecule type" value="Genomic_DNA"/>
</dbReference>
<evidence type="ECO:0000313" key="4">
    <source>
        <dbReference type="EMBL" id="MDN3578331.1"/>
    </source>
</evidence>
<dbReference type="SUPFAM" id="SSF56235">
    <property type="entry name" value="N-terminal nucleophile aminohydrolases (Ntn hydrolases)"/>
    <property type="match status" value="1"/>
</dbReference>
<dbReference type="InterPro" id="IPR043146">
    <property type="entry name" value="Penicillin_amidase_N_B-knob"/>
</dbReference>
<proteinExistence type="inferred from homology"/>
<evidence type="ECO:0000256" key="2">
    <source>
        <dbReference type="ARBA" id="ARBA00022801"/>
    </source>
</evidence>
<dbReference type="RefSeq" id="WP_290333685.1">
    <property type="nucleotide sequence ID" value="NZ_JAUFPU010000018.1"/>
</dbReference>
<dbReference type="CDD" id="cd03747">
    <property type="entry name" value="Ntn_PGA_like"/>
    <property type="match status" value="1"/>
</dbReference>
<dbReference type="PIRSF" id="PIRSF001227">
    <property type="entry name" value="Pen_acylase"/>
    <property type="match status" value="1"/>
</dbReference>
<organism evidence="4 5">
    <name type="scientific">Chitinimonas viridis</name>
    <dbReference type="NCBI Taxonomy" id="664880"/>
    <lineage>
        <taxon>Bacteria</taxon>
        <taxon>Pseudomonadati</taxon>
        <taxon>Pseudomonadota</taxon>
        <taxon>Betaproteobacteria</taxon>
        <taxon>Neisseriales</taxon>
        <taxon>Chitinibacteraceae</taxon>
        <taxon>Chitinimonas</taxon>
    </lineage>
</organism>
<evidence type="ECO:0000313" key="5">
    <source>
        <dbReference type="Proteomes" id="UP001180081"/>
    </source>
</evidence>
<sequence length="780" mass="86313">MTVLGLLYVAMVRSKPRLDGTVHVAGVRQAVSIERDERGTPVIKAADMHDAAYAIGFLHAQERYFQMDLMRRKAAGELAALYGSRAVEGDKRARLHRFRARAQSFVTLLPADQRVVLREYVAGVNEGLKQLKAAPFEYAMLFTSPQPWREEDTLLVNMAMYMLLQEDGGTHPEMARQKLVRQYDAEFADFILANRTEWDTPMTTANAPEARISMALPKLLRQPLAVAATDAVRDGWVTETDGRRRMTENIVGSNNWVVSGRKSVDGRALLANDMHLPLQQPNTFYRINIASADRLAPAVGVSVPGLPMLVAGSNGSIAWGLTNANGDWSDLVRVEKSALAGASKVMRETIAVKGGADVILEVRETRWGPIVGEDEQAAYALSWVAHYAEGNNLSLFPLIREQSIAGARQIAAVAGMPHMNLVLADAQGNAAWTIAGRIPRRVGLAGTLPQGWGAGTGWSGWLGADEYPVRSSSDRDYLWTANNRVVDGDDLKKIGEGSQFALGVRAMRIHDRLASSGKLREQDMHALQLDDTAPLMKRWHGLVSNVVADMPDTPEKHELAKVLGQWNGHASVDSAAYRVVRRFRDELADGVMPALLQDLLKREPELRWYELVPNWETPLWRVVSQQPAALVPTGQASWGDYYRQVLLEKVYQPYKARYGGDLAKARWGDANRSEIRHPMSNSLPLLGRFLDMPSVEMNGDSNTVLAQSQSFGPAMRLVVSPGHEQDGFLTMPAGQSANPLSPYFRSGHQEWQQGKPLPLMAGQARYHLRLEPKRVEPPVP</sequence>
<reference evidence="4" key="1">
    <citation type="journal article" date="2014" name="Int. J. Syst. Evol. Microbiol.">
        <title>Complete genome of a new Firmicutes species belonging to the dominant human colonic microbiota ('Ruminococcus bicirculans') reveals two chromosomes and a selective capacity to utilize plant glucans.</title>
        <authorList>
            <consortium name="NISC Comparative Sequencing Program"/>
            <person name="Wegmann U."/>
            <person name="Louis P."/>
            <person name="Goesmann A."/>
            <person name="Henrissat B."/>
            <person name="Duncan S.H."/>
            <person name="Flint H.J."/>
        </authorList>
    </citation>
    <scope>NUCLEOTIDE SEQUENCE</scope>
    <source>
        <strain evidence="4">CECT 7703</strain>
    </source>
</reference>
<comment type="similarity">
    <text evidence="1">Belongs to the peptidase S45 family.</text>
</comment>
<name>A0ABT8B850_9NEIS</name>
<dbReference type="EC" id="3.5.1.-" evidence="4"/>
<accession>A0ABT8B850</accession>
<dbReference type="PANTHER" id="PTHR34218">
    <property type="entry name" value="PEPTIDASE S45 PENICILLIN AMIDASE"/>
    <property type="match status" value="1"/>
</dbReference>
<dbReference type="InterPro" id="IPR043147">
    <property type="entry name" value="Penicillin_amidase_A-knob"/>
</dbReference>
<dbReference type="Gene3D" id="1.10.1400.10">
    <property type="match status" value="1"/>
</dbReference>
<keyword evidence="3" id="KW-0865">Zymogen</keyword>
<keyword evidence="5" id="KW-1185">Reference proteome</keyword>
<dbReference type="Pfam" id="PF01804">
    <property type="entry name" value="Penicil_amidase"/>
    <property type="match status" value="1"/>
</dbReference>
<dbReference type="GO" id="GO:0016787">
    <property type="term" value="F:hydrolase activity"/>
    <property type="evidence" value="ECO:0007669"/>
    <property type="project" value="UniProtKB-KW"/>
</dbReference>
<dbReference type="InterPro" id="IPR002692">
    <property type="entry name" value="S45"/>
</dbReference>
<dbReference type="InterPro" id="IPR023343">
    <property type="entry name" value="Penicillin_amidase_dom1"/>
</dbReference>
<dbReference type="InterPro" id="IPR014395">
    <property type="entry name" value="Pen/GL7ACA/AHL_acylase"/>
</dbReference>
<dbReference type="Gene3D" id="1.10.439.10">
    <property type="entry name" value="Penicillin Amidohydrolase, domain 1"/>
    <property type="match status" value="1"/>
</dbReference>
<reference evidence="4" key="2">
    <citation type="submission" date="2023-06" db="EMBL/GenBank/DDBJ databases">
        <authorList>
            <person name="Lucena T."/>
            <person name="Sun Q."/>
        </authorList>
    </citation>
    <scope>NUCLEOTIDE SEQUENCE</scope>
    <source>
        <strain evidence="4">CECT 7703</strain>
    </source>
</reference>
<dbReference type="PANTHER" id="PTHR34218:SF4">
    <property type="entry name" value="ACYL-HOMOSERINE LACTONE ACYLASE QUIP"/>
    <property type="match status" value="1"/>
</dbReference>
<comment type="caution">
    <text evidence="4">The sequence shown here is derived from an EMBL/GenBank/DDBJ whole genome shotgun (WGS) entry which is preliminary data.</text>
</comment>
<evidence type="ECO:0000256" key="1">
    <source>
        <dbReference type="ARBA" id="ARBA00006586"/>
    </source>
</evidence>